<dbReference type="EMBL" id="BQKC01000001">
    <property type="protein sequence ID" value="GJM54558.1"/>
    <property type="molecule type" value="Genomic_DNA"/>
</dbReference>
<dbReference type="Pfam" id="PF02302">
    <property type="entry name" value="PTS_IIB"/>
    <property type="match status" value="1"/>
</dbReference>
<keyword evidence="1" id="KW-0808">Transferase</keyword>
<dbReference type="GO" id="GO:0008982">
    <property type="term" value="F:protein-N(PI)-phosphohistidine-sugar phosphotransferase activity"/>
    <property type="evidence" value="ECO:0007669"/>
    <property type="project" value="InterPro"/>
</dbReference>
<dbReference type="InterPro" id="IPR003501">
    <property type="entry name" value="PTS_EIIB_2/3"/>
</dbReference>
<dbReference type="InterPro" id="IPR013011">
    <property type="entry name" value="PTS_EIIB_2"/>
</dbReference>
<dbReference type="RefSeq" id="WP_135978893.1">
    <property type="nucleotide sequence ID" value="NZ_BQKC01000001.1"/>
</dbReference>
<dbReference type="InterPro" id="IPR036095">
    <property type="entry name" value="PTS_EIIB-like_sf"/>
</dbReference>
<dbReference type="CDD" id="cd05563">
    <property type="entry name" value="PTS_IIB_ascorbate"/>
    <property type="match status" value="1"/>
</dbReference>
<gene>
    <name evidence="3" type="ORF">ATOP_02130</name>
</gene>
<keyword evidence="4" id="KW-1185">Reference proteome</keyword>
<evidence type="ECO:0000256" key="1">
    <source>
        <dbReference type="ARBA" id="ARBA00022679"/>
    </source>
</evidence>
<sequence length="93" mass="10159">MYKALVACKAGMGSSMMLKIKADQVIKENELPIVTQHGSLDSIADFKGDLILTQSDFADRVDTHGVYVASVDNILDKDEIKAVLEDFIATRQG</sequence>
<evidence type="ECO:0000313" key="4">
    <source>
        <dbReference type="Proteomes" id="UP001055025"/>
    </source>
</evidence>
<organism evidence="3 4">
    <name type="scientific">Granulimonas faecalis</name>
    <dbReference type="NCBI Taxonomy" id="2894155"/>
    <lineage>
        <taxon>Bacteria</taxon>
        <taxon>Bacillati</taxon>
        <taxon>Actinomycetota</taxon>
        <taxon>Coriobacteriia</taxon>
        <taxon>Coriobacteriales</taxon>
        <taxon>Kribbibacteriaceae</taxon>
        <taxon>Granulimonas</taxon>
    </lineage>
</organism>
<protein>
    <submittedName>
        <fullName evidence="3">PTS ascorbate transporter subunit IIB</fullName>
    </submittedName>
</protein>
<dbReference type="Proteomes" id="UP001055025">
    <property type="component" value="Unassembled WGS sequence"/>
</dbReference>
<dbReference type="Gene3D" id="3.40.50.2300">
    <property type="match status" value="1"/>
</dbReference>
<proteinExistence type="predicted"/>
<comment type="caution">
    <text evidence="3">The sequence shown here is derived from an EMBL/GenBank/DDBJ whole genome shotgun (WGS) entry which is preliminary data.</text>
</comment>
<reference evidence="3" key="1">
    <citation type="journal article" date="2022" name="Int. J. Syst. Evol. Microbiol.">
        <title>Granulimonas faecalis gen. nov., sp. nov., and Leptogranulimonas caecicola gen. nov., sp. nov., novel lactate-producing Atopobiaceae bacteria isolated from mouse intestines, and an emended description of the family Atopobiaceae.</title>
        <authorList>
            <person name="Morinaga K."/>
            <person name="Kusada H."/>
            <person name="Sakamoto S."/>
            <person name="Murakami T."/>
            <person name="Toyoda A."/>
            <person name="Mori H."/>
            <person name="Meng X.Y."/>
            <person name="Takashino M."/>
            <person name="Murotomi K."/>
            <person name="Tamaki H."/>
        </authorList>
    </citation>
    <scope>NUCLEOTIDE SEQUENCE</scope>
    <source>
        <strain evidence="3">OPF53</strain>
    </source>
</reference>
<evidence type="ECO:0000259" key="2">
    <source>
        <dbReference type="PROSITE" id="PS51099"/>
    </source>
</evidence>
<accession>A0AAV5B1N4</accession>
<name>A0AAV5B1N4_9ACTN</name>
<dbReference type="AlphaFoldDB" id="A0AAV5B1N4"/>
<feature type="domain" description="PTS EIIB type-2" evidence="2">
    <location>
        <begin position="2"/>
        <end position="92"/>
    </location>
</feature>
<dbReference type="GO" id="GO:0009401">
    <property type="term" value="P:phosphoenolpyruvate-dependent sugar phosphotransferase system"/>
    <property type="evidence" value="ECO:0007669"/>
    <property type="project" value="InterPro"/>
</dbReference>
<dbReference type="SUPFAM" id="SSF52794">
    <property type="entry name" value="PTS system IIB component-like"/>
    <property type="match status" value="1"/>
</dbReference>
<evidence type="ECO:0000313" key="3">
    <source>
        <dbReference type="EMBL" id="GJM54558.1"/>
    </source>
</evidence>
<dbReference type="PROSITE" id="PS51099">
    <property type="entry name" value="PTS_EIIB_TYPE_2"/>
    <property type="match status" value="1"/>
</dbReference>